<dbReference type="AlphaFoldDB" id="A0AAV7E7K7"/>
<reference evidence="1 2" key="1">
    <citation type="submission" date="2021-07" db="EMBL/GenBank/DDBJ databases">
        <title>The Aristolochia fimbriata genome: insights into angiosperm evolution, floral development and chemical biosynthesis.</title>
        <authorList>
            <person name="Jiao Y."/>
        </authorList>
    </citation>
    <scope>NUCLEOTIDE SEQUENCE [LARGE SCALE GENOMIC DNA]</scope>
    <source>
        <strain evidence="1">IBCAS-2021</strain>
        <tissue evidence="1">Leaf</tissue>
    </source>
</reference>
<name>A0AAV7E7K7_ARIFI</name>
<sequence>MKVKITCKVMVEKEPEAFQVEKNKLMERNFKQRWQWRSMRGKQRKQMEKGDEEKSTRLTDLLGCKFNHVIQPGPPEQLILSSILDSEVEPEKYVKGTNLNMEVRQKICKSKTIIRTSHYGHKH</sequence>
<proteinExistence type="predicted"/>
<evidence type="ECO:0000313" key="1">
    <source>
        <dbReference type="EMBL" id="KAG9443472.1"/>
    </source>
</evidence>
<accession>A0AAV7E7K7</accession>
<dbReference type="EMBL" id="JAINDJ010000006">
    <property type="protein sequence ID" value="KAG9443472.1"/>
    <property type="molecule type" value="Genomic_DNA"/>
</dbReference>
<keyword evidence="2" id="KW-1185">Reference proteome</keyword>
<gene>
    <name evidence="1" type="ORF">H6P81_014812</name>
</gene>
<protein>
    <submittedName>
        <fullName evidence="1">Uncharacterized protein</fullName>
    </submittedName>
</protein>
<evidence type="ECO:0000313" key="2">
    <source>
        <dbReference type="Proteomes" id="UP000825729"/>
    </source>
</evidence>
<organism evidence="1 2">
    <name type="scientific">Aristolochia fimbriata</name>
    <name type="common">White veined hardy Dutchman's pipe vine</name>
    <dbReference type="NCBI Taxonomy" id="158543"/>
    <lineage>
        <taxon>Eukaryota</taxon>
        <taxon>Viridiplantae</taxon>
        <taxon>Streptophyta</taxon>
        <taxon>Embryophyta</taxon>
        <taxon>Tracheophyta</taxon>
        <taxon>Spermatophyta</taxon>
        <taxon>Magnoliopsida</taxon>
        <taxon>Magnoliidae</taxon>
        <taxon>Piperales</taxon>
        <taxon>Aristolochiaceae</taxon>
        <taxon>Aristolochia</taxon>
    </lineage>
</organism>
<dbReference type="Proteomes" id="UP000825729">
    <property type="component" value="Unassembled WGS sequence"/>
</dbReference>
<comment type="caution">
    <text evidence="1">The sequence shown here is derived from an EMBL/GenBank/DDBJ whole genome shotgun (WGS) entry which is preliminary data.</text>
</comment>